<evidence type="ECO:0008006" key="4">
    <source>
        <dbReference type="Google" id="ProtNLM"/>
    </source>
</evidence>
<protein>
    <recommendedName>
        <fullName evidence="4">Lipoprotein</fullName>
    </recommendedName>
</protein>
<evidence type="ECO:0000256" key="1">
    <source>
        <dbReference type="SAM" id="SignalP"/>
    </source>
</evidence>
<reference evidence="2 3" key="1">
    <citation type="submission" date="2020-08" db="EMBL/GenBank/DDBJ databases">
        <title>Novel species isolated from subtropical streams in China.</title>
        <authorList>
            <person name="Lu H."/>
        </authorList>
    </citation>
    <scope>NUCLEOTIDE SEQUENCE [LARGE SCALE GENOMIC DNA]</scope>
    <source>
        <strain evidence="2 3">CY18W</strain>
    </source>
</reference>
<keyword evidence="1" id="KW-0732">Signal</keyword>
<evidence type="ECO:0000313" key="3">
    <source>
        <dbReference type="Proteomes" id="UP000650424"/>
    </source>
</evidence>
<comment type="caution">
    <text evidence="2">The sequence shown here is derived from an EMBL/GenBank/DDBJ whole genome shotgun (WGS) entry which is preliminary data.</text>
</comment>
<dbReference type="RefSeq" id="WP_186950683.1">
    <property type="nucleotide sequence ID" value="NZ_JACOGF010000020.1"/>
</dbReference>
<evidence type="ECO:0000313" key="2">
    <source>
        <dbReference type="EMBL" id="MBC3920847.1"/>
    </source>
</evidence>
<organism evidence="2 3">
    <name type="scientific">Undibacterium hunanense</name>
    <dbReference type="NCBI Taxonomy" id="2762292"/>
    <lineage>
        <taxon>Bacteria</taxon>
        <taxon>Pseudomonadati</taxon>
        <taxon>Pseudomonadota</taxon>
        <taxon>Betaproteobacteria</taxon>
        <taxon>Burkholderiales</taxon>
        <taxon>Oxalobacteraceae</taxon>
        <taxon>Undibacterium</taxon>
    </lineage>
</organism>
<dbReference type="PROSITE" id="PS51257">
    <property type="entry name" value="PROKAR_LIPOPROTEIN"/>
    <property type="match status" value="1"/>
</dbReference>
<proteinExistence type="predicted"/>
<feature type="signal peptide" evidence="1">
    <location>
        <begin position="1"/>
        <end position="19"/>
    </location>
</feature>
<accession>A0ABR6ZYD7</accession>
<keyword evidence="3" id="KW-1185">Reference proteome</keyword>
<dbReference type="Proteomes" id="UP000650424">
    <property type="component" value="Unassembled WGS sequence"/>
</dbReference>
<gene>
    <name evidence="2" type="ORF">H8L32_25505</name>
</gene>
<feature type="chain" id="PRO_5046896264" description="Lipoprotein" evidence="1">
    <location>
        <begin position="20"/>
        <end position="240"/>
    </location>
</feature>
<sequence length="240" mass="26164">MKRTKQAFHRQFLSMTVIAAIASLSACEKHEEPKTAASSSATASAVAATTTAAKPAVKTYDGPFGLAMGISDKEIHEIFGFTNTAEATHVYTGTPPKLGPGFTKYYVIATPVAGVCRIRAIKVINSVNDRGDQLKEEADNLASLMEEKYGKPSGKYNSIANDIYRRNPQYWMLGLKEKSVVYGYDWEKGKNTAALPNNIDSIDITVTGYSLDSGSVGVTYDMTNFKECEKEYKKAKASNL</sequence>
<dbReference type="EMBL" id="JACOGF010000020">
    <property type="protein sequence ID" value="MBC3920847.1"/>
    <property type="molecule type" value="Genomic_DNA"/>
</dbReference>
<name>A0ABR6ZYD7_9BURK</name>